<reference evidence="1" key="1">
    <citation type="submission" date="2023-03" db="EMBL/GenBank/DDBJ databases">
        <title>Andean soil-derived lignocellulolytic bacterial consortium as a source of novel taxa and putative plastic-active enzymes.</title>
        <authorList>
            <person name="Diaz-Garcia L."/>
            <person name="Chuvochina M."/>
            <person name="Feuerriegel G."/>
            <person name="Bunk B."/>
            <person name="Sproer C."/>
            <person name="Streit W.R."/>
            <person name="Rodriguez L.M."/>
            <person name="Overmann J."/>
            <person name="Jimenez D.J."/>
        </authorList>
    </citation>
    <scope>NUCLEOTIDE SEQUENCE</scope>
    <source>
        <strain evidence="1">MAG 7</strain>
    </source>
</reference>
<accession>A0AAJ5WQR9</accession>
<dbReference type="EMBL" id="CP119311">
    <property type="protein sequence ID" value="WEK35574.1"/>
    <property type="molecule type" value="Genomic_DNA"/>
</dbReference>
<evidence type="ECO:0000313" key="2">
    <source>
        <dbReference type="Proteomes" id="UP001220610"/>
    </source>
</evidence>
<organism evidence="1 2">
    <name type="scientific">Candidatus Pseudobacter hemicellulosilyticus</name>
    <dbReference type="NCBI Taxonomy" id="3121375"/>
    <lineage>
        <taxon>Bacteria</taxon>
        <taxon>Pseudomonadati</taxon>
        <taxon>Bacteroidota</taxon>
        <taxon>Chitinophagia</taxon>
        <taxon>Chitinophagales</taxon>
        <taxon>Chitinophagaceae</taxon>
        <taxon>Pseudobacter</taxon>
    </lineage>
</organism>
<evidence type="ECO:0000313" key="1">
    <source>
        <dbReference type="EMBL" id="WEK35574.1"/>
    </source>
</evidence>
<sequence length="81" mass="8823">MKRLLSLLTVTLTVYLLLSFNSKPYGGVYCGSFIGPSINCAIHWNLTEVSGAPNFWKLVGWDGTAAGCTRCPTPTRVVTEQ</sequence>
<dbReference type="AlphaFoldDB" id="A0AAJ5WQR9"/>
<proteinExistence type="predicted"/>
<protein>
    <submittedName>
        <fullName evidence="1">Uncharacterized protein</fullName>
    </submittedName>
</protein>
<gene>
    <name evidence="1" type="ORF">P0Y53_24075</name>
</gene>
<name>A0AAJ5WQR9_9BACT</name>
<dbReference type="Proteomes" id="UP001220610">
    <property type="component" value="Chromosome"/>
</dbReference>